<reference evidence="1" key="1">
    <citation type="journal article" date="2021" name="Proc. Natl. Acad. Sci. U.S.A.">
        <title>A Catalog of Tens of Thousands of Viruses from Human Metagenomes Reveals Hidden Associations with Chronic Diseases.</title>
        <authorList>
            <person name="Tisza M.J."/>
            <person name="Buck C.B."/>
        </authorList>
    </citation>
    <scope>NUCLEOTIDE SEQUENCE</scope>
    <source>
        <strain evidence="1">CtrJ69</strain>
    </source>
</reference>
<protein>
    <submittedName>
        <fullName evidence="1">Scaffold protein</fullName>
    </submittedName>
</protein>
<accession>A0A8S5UL88</accession>
<evidence type="ECO:0000313" key="1">
    <source>
        <dbReference type="EMBL" id="DAF95195.1"/>
    </source>
</evidence>
<name>A0A8S5UL88_9VIRU</name>
<dbReference type="EMBL" id="BK016105">
    <property type="protein sequence ID" value="DAF95195.1"/>
    <property type="molecule type" value="Genomic_DNA"/>
</dbReference>
<sequence>MKFRTSRDKALVQPFISEKPSMTVKSFGYETDINNIVQGCGSSFPTRQVQPQTGIGHFKPGQYEEAMMIAANARSQFEELPSDVRLKFNNDPGQLINFLNDSKNDDEAVKLGLKEYIPQREPINVRMVQDAPVGIKETPNQTAEAVTPPGSST</sequence>
<proteinExistence type="predicted"/>
<dbReference type="InterPro" id="IPR014131">
    <property type="entry name" value="Chlamydia_phage_Vp3"/>
</dbReference>
<dbReference type="Pfam" id="PF09675">
    <property type="entry name" value="Chlamy_scaf"/>
    <property type="match status" value="1"/>
</dbReference>
<organism evidence="1">
    <name type="scientific">Microviridae sp. ctrJ69</name>
    <dbReference type="NCBI Taxonomy" id="2825007"/>
    <lineage>
        <taxon>Viruses</taxon>
        <taxon>Monodnaviria</taxon>
        <taxon>Sangervirae</taxon>
        <taxon>Phixviricota</taxon>
        <taxon>Malgrandaviricetes</taxon>
        <taxon>Petitvirales</taxon>
        <taxon>Microviridae</taxon>
    </lineage>
</organism>